<dbReference type="EMBL" id="JAPFFF010000004">
    <property type="protein sequence ID" value="KAK8890940.1"/>
    <property type="molecule type" value="Genomic_DNA"/>
</dbReference>
<accession>A0ABR2KIH3</accession>
<feature type="transmembrane region" description="Helical" evidence="1">
    <location>
        <begin position="71"/>
        <end position="94"/>
    </location>
</feature>
<comment type="caution">
    <text evidence="2">The sequence shown here is derived from an EMBL/GenBank/DDBJ whole genome shotgun (WGS) entry which is preliminary data.</text>
</comment>
<feature type="transmembrane region" description="Helical" evidence="1">
    <location>
        <begin position="101"/>
        <end position="123"/>
    </location>
</feature>
<feature type="transmembrane region" description="Helical" evidence="1">
    <location>
        <begin position="20"/>
        <end position="37"/>
    </location>
</feature>
<dbReference type="Proteomes" id="UP001470230">
    <property type="component" value="Unassembled WGS sequence"/>
</dbReference>
<keyword evidence="3" id="KW-1185">Reference proteome</keyword>
<evidence type="ECO:0000313" key="3">
    <source>
        <dbReference type="Proteomes" id="UP001470230"/>
    </source>
</evidence>
<proteinExistence type="predicted"/>
<reference evidence="2 3" key="1">
    <citation type="submission" date="2024-04" db="EMBL/GenBank/DDBJ databases">
        <title>Tritrichomonas musculus Genome.</title>
        <authorList>
            <person name="Alves-Ferreira E."/>
            <person name="Grigg M."/>
            <person name="Lorenzi H."/>
            <person name="Galac M."/>
        </authorList>
    </citation>
    <scope>NUCLEOTIDE SEQUENCE [LARGE SCALE GENOMIC DNA]</scope>
    <source>
        <strain evidence="2 3">EAF2021</strain>
    </source>
</reference>
<sequence length="145" mass="17128">MLLFGGDPRIVYLKILLEINKLYVIILFFVFLCLLLLRTSDQTFIFTFIVFSIVEFFRLILASGYNHGNIPLFFVFMILTAIPLLFLDFLWVFYVKTRTGFDCIVIACTTLFHVVELFVLSIYQCVRFTQYQNSFFQFSYAPEID</sequence>
<protein>
    <submittedName>
        <fullName evidence="2">Uncharacterized protein</fullName>
    </submittedName>
</protein>
<evidence type="ECO:0000256" key="1">
    <source>
        <dbReference type="SAM" id="Phobius"/>
    </source>
</evidence>
<keyword evidence="1" id="KW-1133">Transmembrane helix</keyword>
<feature type="transmembrane region" description="Helical" evidence="1">
    <location>
        <begin position="44"/>
        <end position="65"/>
    </location>
</feature>
<organism evidence="2 3">
    <name type="scientific">Tritrichomonas musculus</name>
    <dbReference type="NCBI Taxonomy" id="1915356"/>
    <lineage>
        <taxon>Eukaryota</taxon>
        <taxon>Metamonada</taxon>
        <taxon>Parabasalia</taxon>
        <taxon>Tritrichomonadida</taxon>
        <taxon>Tritrichomonadidae</taxon>
        <taxon>Tritrichomonas</taxon>
    </lineage>
</organism>
<keyword evidence="1" id="KW-0472">Membrane</keyword>
<gene>
    <name evidence="2" type="ORF">M9Y10_028140</name>
</gene>
<keyword evidence="1" id="KW-0812">Transmembrane</keyword>
<evidence type="ECO:0000313" key="2">
    <source>
        <dbReference type="EMBL" id="KAK8890940.1"/>
    </source>
</evidence>
<name>A0ABR2KIH3_9EUKA</name>